<dbReference type="Gene3D" id="2.130.10.10">
    <property type="entry name" value="YVTN repeat-like/Quinoprotein amine dehydrogenase"/>
    <property type="match status" value="1"/>
</dbReference>
<dbReference type="Pfam" id="PF00400">
    <property type="entry name" value="WD40"/>
    <property type="match status" value="2"/>
</dbReference>
<evidence type="ECO:0000313" key="1">
    <source>
        <dbReference type="EMBL" id="KAF2293447.1"/>
    </source>
</evidence>
<dbReference type="SUPFAM" id="SSF50978">
    <property type="entry name" value="WD40 repeat-like"/>
    <property type="match status" value="1"/>
</dbReference>
<name>A0A6A6KXZ4_HEVBR</name>
<evidence type="ECO:0000313" key="2">
    <source>
        <dbReference type="Proteomes" id="UP000467840"/>
    </source>
</evidence>
<dbReference type="Proteomes" id="UP000467840">
    <property type="component" value="Chromosome 7"/>
</dbReference>
<dbReference type="InterPro" id="IPR001680">
    <property type="entry name" value="WD40_rpt"/>
</dbReference>
<reference evidence="1 2" key="1">
    <citation type="journal article" date="2020" name="Mol. Plant">
        <title>The Chromosome-Based Rubber Tree Genome Provides New Insights into Spurge Genome Evolution and Rubber Biosynthesis.</title>
        <authorList>
            <person name="Liu J."/>
            <person name="Shi C."/>
            <person name="Shi C.C."/>
            <person name="Li W."/>
            <person name="Zhang Q.J."/>
            <person name="Zhang Y."/>
            <person name="Li K."/>
            <person name="Lu H.F."/>
            <person name="Shi C."/>
            <person name="Zhu S.T."/>
            <person name="Xiao Z.Y."/>
            <person name="Nan H."/>
            <person name="Yue Y."/>
            <person name="Zhu X.G."/>
            <person name="Wu Y."/>
            <person name="Hong X.N."/>
            <person name="Fan G.Y."/>
            <person name="Tong Y."/>
            <person name="Zhang D."/>
            <person name="Mao C.L."/>
            <person name="Liu Y.L."/>
            <person name="Hao S.J."/>
            <person name="Liu W.Q."/>
            <person name="Lv M.Q."/>
            <person name="Zhang H.B."/>
            <person name="Liu Y."/>
            <person name="Hu-Tang G.R."/>
            <person name="Wang J.P."/>
            <person name="Wang J.H."/>
            <person name="Sun Y.H."/>
            <person name="Ni S.B."/>
            <person name="Chen W.B."/>
            <person name="Zhang X.C."/>
            <person name="Jiao Y.N."/>
            <person name="Eichler E.E."/>
            <person name="Li G.H."/>
            <person name="Liu X."/>
            <person name="Gao L.Z."/>
        </authorList>
    </citation>
    <scope>NUCLEOTIDE SEQUENCE [LARGE SCALE GENOMIC DNA]</scope>
    <source>
        <strain evidence="2">cv. GT1</strain>
        <tissue evidence="1">Leaf</tissue>
    </source>
</reference>
<proteinExistence type="predicted"/>
<dbReference type="InterPro" id="IPR015943">
    <property type="entry name" value="WD40/YVTN_repeat-like_dom_sf"/>
</dbReference>
<comment type="caution">
    <text evidence="1">The sequence shown here is derived from an EMBL/GenBank/DDBJ whole genome shotgun (WGS) entry which is preliminary data.</text>
</comment>
<protein>
    <submittedName>
        <fullName evidence="1">Uncharacterized protein</fullName>
    </submittedName>
</protein>
<keyword evidence="2" id="KW-1185">Reference proteome</keyword>
<gene>
    <name evidence="1" type="ORF">GH714_001859</name>
</gene>
<dbReference type="AlphaFoldDB" id="A0A6A6KXZ4"/>
<dbReference type="InterPro" id="IPR036322">
    <property type="entry name" value="WD40_repeat_dom_sf"/>
</dbReference>
<accession>A0A6A6KXZ4</accession>
<sequence>MASCWLLQLVNHVYFSPDGQWVASASFDSWSDDNRLVSSGSKDSTLKEYCLGYKDTEVKTIPSSHADERFLPRPVCC</sequence>
<organism evidence="1 2">
    <name type="scientific">Hevea brasiliensis</name>
    <name type="common">Para rubber tree</name>
    <name type="synonym">Siphonia brasiliensis</name>
    <dbReference type="NCBI Taxonomy" id="3981"/>
    <lineage>
        <taxon>Eukaryota</taxon>
        <taxon>Viridiplantae</taxon>
        <taxon>Streptophyta</taxon>
        <taxon>Embryophyta</taxon>
        <taxon>Tracheophyta</taxon>
        <taxon>Spermatophyta</taxon>
        <taxon>Magnoliopsida</taxon>
        <taxon>eudicotyledons</taxon>
        <taxon>Gunneridae</taxon>
        <taxon>Pentapetalae</taxon>
        <taxon>rosids</taxon>
        <taxon>fabids</taxon>
        <taxon>Malpighiales</taxon>
        <taxon>Euphorbiaceae</taxon>
        <taxon>Crotonoideae</taxon>
        <taxon>Micrandreae</taxon>
        <taxon>Hevea</taxon>
    </lineage>
</organism>
<dbReference type="EMBL" id="JAAGAX010000013">
    <property type="protein sequence ID" value="KAF2293447.1"/>
    <property type="molecule type" value="Genomic_DNA"/>
</dbReference>